<keyword evidence="6" id="KW-0813">Transport</keyword>
<feature type="domain" description="NADH:quinone oxidoreductase/Mrp antiporter transmembrane" evidence="8">
    <location>
        <begin position="125"/>
        <end position="262"/>
    </location>
</feature>
<comment type="subcellular location">
    <subcellularLocation>
        <location evidence="6">Cell membrane</location>
        <topology evidence="6">Multi-pass membrane protein</topology>
    </subcellularLocation>
    <subcellularLocation>
        <location evidence="1">Endomembrane system</location>
        <topology evidence="1">Multi-pass membrane protein</topology>
    </subcellularLocation>
    <subcellularLocation>
        <location evidence="7">Membrane</location>
        <topology evidence="7">Multi-pass membrane protein</topology>
    </subcellularLocation>
</comment>
<dbReference type="EC" id="7.1.1.-" evidence="6"/>
<feature type="transmembrane region" description="Helical" evidence="6">
    <location>
        <begin position="243"/>
        <end position="268"/>
    </location>
</feature>
<dbReference type="GO" id="GO:0042773">
    <property type="term" value="P:ATP synthesis coupled electron transport"/>
    <property type="evidence" value="ECO:0007669"/>
    <property type="project" value="InterPro"/>
</dbReference>
<evidence type="ECO:0000256" key="5">
    <source>
        <dbReference type="ARBA" id="ARBA00023136"/>
    </source>
</evidence>
<gene>
    <name evidence="6 9" type="primary">nuoN</name>
    <name evidence="9" type="ORF">SBA5_330059</name>
</gene>
<keyword evidence="6" id="KW-0830">Ubiquinone</keyword>
<evidence type="ECO:0000256" key="7">
    <source>
        <dbReference type="RuleBase" id="RU000320"/>
    </source>
</evidence>
<feature type="transmembrane region" description="Helical" evidence="6">
    <location>
        <begin position="288"/>
        <end position="316"/>
    </location>
</feature>
<dbReference type="GO" id="GO:0050136">
    <property type="term" value="F:NADH dehydrogenase (quinone) (non-electrogenic) activity"/>
    <property type="evidence" value="ECO:0007669"/>
    <property type="project" value="UniProtKB-UniRule"/>
</dbReference>
<keyword evidence="6" id="KW-1003">Cell membrane</keyword>
<feature type="transmembrane region" description="Helical" evidence="6">
    <location>
        <begin position="351"/>
        <end position="373"/>
    </location>
</feature>
<comment type="subunit">
    <text evidence="6">NDH-1 is composed of 14 different subunits. Subunits NuoA, H, J, K, L, M, N constitute the membrane sector of the complex.</text>
</comment>
<feature type="transmembrane region" description="Helical" evidence="6">
    <location>
        <begin position="70"/>
        <end position="96"/>
    </location>
</feature>
<dbReference type="InterPro" id="IPR001750">
    <property type="entry name" value="ND/Mrp_TM"/>
</dbReference>
<dbReference type="PANTHER" id="PTHR22773">
    <property type="entry name" value="NADH DEHYDROGENASE"/>
    <property type="match status" value="1"/>
</dbReference>
<comment type="similarity">
    <text evidence="6">Belongs to the complex I subunit 2 family.</text>
</comment>
<evidence type="ECO:0000313" key="10">
    <source>
        <dbReference type="Proteomes" id="UP000239735"/>
    </source>
</evidence>
<accession>A0A2N9LFI0</accession>
<keyword evidence="6" id="KW-0874">Quinone</keyword>
<evidence type="ECO:0000256" key="6">
    <source>
        <dbReference type="HAMAP-Rule" id="MF_00445"/>
    </source>
</evidence>
<sequence length="508" mass="53307">MNYINLFRSTLPETALEIAALLVLFVDLGFLRKAARATRIAVAAVLGIAGCLAALWAVSIAGPFSAGNDLLLSAGGSAGVAQVAVLALTALTLLLLIDSDFTRNPGEYVAVVLMAAAGGLLISAAQDLLVIFAGLELLSLSLYILTAFAKQSGKSAESAIKYYVFGAMSAAFLLFGFSYLYGLTGSTNLHEIALAAAVGRAASATPLLYIALVMVAVGLGFKVAAVPFHLWAPDTYEGAPAPAAAFIASVSKVASFALLVGIGTAFFHVFDNLHRGVLFVRFGFPTRYLGLLAPWELILTVLAVASMIFGNLAALAQSSVRRLLAYSAIAHAGYILLGLAFFSWTNVSAQAVLYYIVTHGLTTIGAFGVVGVVERAVGSDRLEAFLGLQKRNPLLAAVMLVLFLSLAGIPPLVGFWAKFNLFAAVLRTSGGALPFTLVALAVLFSAVSLYYYLQVLKRVYVMPATDESPITARPVTVAVLVLITAAVVVLGCFPALLQSWIASFYPHP</sequence>
<feature type="domain" description="NADH:quinone oxidoreductase/Mrp antiporter transmembrane" evidence="8">
    <location>
        <begin position="292"/>
        <end position="439"/>
    </location>
</feature>
<evidence type="ECO:0000256" key="3">
    <source>
        <dbReference type="ARBA" id="ARBA00022692"/>
    </source>
</evidence>
<evidence type="ECO:0000313" key="9">
    <source>
        <dbReference type="EMBL" id="SPE22017.1"/>
    </source>
</evidence>
<evidence type="ECO:0000256" key="4">
    <source>
        <dbReference type="ARBA" id="ARBA00022989"/>
    </source>
</evidence>
<dbReference type="Pfam" id="PF00361">
    <property type="entry name" value="Proton_antipo_M"/>
    <property type="match status" value="2"/>
</dbReference>
<evidence type="ECO:0000256" key="1">
    <source>
        <dbReference type="ARBA" id="ARBA00004127"/>
    </source>
</evidence>
<dbReference type="GO" id="GO:0005886">
    <property type="term" value="C:plasma membrane"/>
    <property type="evidence" value="ECO:0007669"/>
    <property type="project" value="UniProtKB-SubCell"/>
</dbReference>
<reference evidence="10" key="1">
    <citation type="submission" date="2018-02" db="EMBL/GenBank/DDBJ databases">
        <authorList>
            <person name="Hausmann B."/>
        </authorList>
    </citation>
    <scope>NUCLEOTIDE SEQUENCE [LARGE SCALE GENOMIC DNA]</scope>
    <source>
        <strain evidence="10">Peat soil MAG SbA5</strain>
    </source>
</reference>
<feature type="transmembrane region" description="Helical" evidence="6">
    <location>
        <begin position="474"/>
        <end position="497"/>
    </location>
</feature>
<dbReference type="GO" id="GO:0008137">
    <property type="term" value="F:NADH dehydrogenase (ubiquinone) activity"/>
    <property type="evidence" value="ECO:0007669"/>
    <property type="project" value="InterPro"/>
</dbReference>
<name>A0A2N9LFI0_9BACT</name>
<keyword evidence="6" id="KW-0520">NAD</keyword>
<feature type="transmembrane region" description="Helical" evidence="6">
    <location>
        <begin position="108"/>
        <end position="125"/>
    </location>
</feature>
<feature type="transmembrane region" description="Helical" evidence="6">
    <location>
        <begin position="433"/>
        <end position="453"/>
    </location>
</feature>
<feature type="transmembrane region" description="Helical" evidence="6">
    <location>
        <begin position="162"/>
        <end position="181"/>
    </location>
</feature>
<evidence type="ECO:0000256" key="2">
    <source>
        <dbReference type="ARBA" id="ARBA00022519"/>
    </source>
</evidence>
<keyword evidence="2" id="KW-0997">Cell inner membrane</keyword>
<dbReference type="HAMAP" id="MF_00445">
    <property type="entry name" value="NDH1_NuoN_1"/>
    <property type="match status" value="1"/>
</dbReference>
<keyword evidence="4 6" id="KW-1133">Transmembrane helix</keyword>
<feature type="transmembrane region" description="Helical" evidence="6">
    <location>
        <begin position="394"/>
        <end position="413"/>
    </location>
</feature>
<comment type="function">
    <text evidence="6">NDH-1 shuttles electrons from NADH, via FMN and iron-sulfur (Fe-S) centers, to quinones in the respiratory chain. The immediate electron acceptor for the enzyme in this species is believed to be ubiquinone. Couples the redox reaction to proton translocation (for every two electrons transferred, four hydrogen ions are translocated across the cytoplasmic membrane), and thus conserves the redox energy in a proton gradient.</text>
</comment>
<dbReference type="OrthoDB" id="9807568at2"/>
<feature type="transmembrane region" description="Helical" evidence="6">
    <location>
        <begin position="323"/>
        <end position="345"/>
    </location>
</feature>
<evidence type="ECO:0000259" key="8">
    <source>
        <dbReference type="Pfam" id="PF00361"/>
    </source>
</evidence>
<organism evidence="9 10">
    <name type="scientific">Candidatus Sulfuritelmatomonas gaucii</name>
    <dbReference type="NCBI Taxonomy" id="2043161"/>
    <lineage>
        <taxon>Bacteria</taxon>
        <taxon>Pseudomonadati</taxon>
        <taxon>Acidobacteriota</taxon>
        <taxon>Terriglobia</taxon>
        <taxon>Terriglobales</taxon>
        <taxon>Acidobacteriaceae</taxon>
        <taxon>Candidatus Sulfuritelmatomonas</taxon>
    </lineage>
</organism>
<keyword evidence="6" id="KW-1278">Translocase</keyword>
<proteinExistence type="inferred from homology"/>
<protein>
    <recommendedName>
        <fullName evidence="6">NADH-quinone oxidoreductase subunit N</fullName>
        <ecNumber evidence="6">7.1.1.-</ecNumber>
    </recommendedName>
    <alternativeName>
        <fullName evidence="6">NADH dehydrogenase I subunit N</fullName>
    </alternativeName>
    <alternativeName>
        <fullName evidence="6">NDH-1 subunit N</fullName>
    </alternativeName>
</protein>
<dbReference type="GO" id="GO:0048038">
    <property type="term" value="F:quinone binding"/>
    <property type="evidence" value="ECO:0007669"/>
    <property type="project" value="UniProtKB-KW"/>
</dbReference>
<dbReference type="Proteomes" id="UP000239735">
    <property type="component" value="Unassembled WGS sequence"/>
</dbReference>
<feature type="transmembrane region" description="Helical" evidence="6">
    <location>
        <begin position="40"/>
        <end position="64"/>
    </location>
</feature>
<keyword evidence="5 6" id="KW-0472">Membrane</keyword>
<dbReference type="EMBL" id="OKRB01000090">
    <property type="protein sequence ID" value="SPE22017.1"/>
    <property type="molecule type" value="Genomic_DNA"/>
</dbReference>
<dbReference type="InterPro" id="IPR010096">
    <property type="entry name" value="NADH-Q_OxRdtase_suN/2"/>
</dbReference>
<feature type="transmembrane region" description="Helical" evidence="6">
    <location>
        <begin position="131"/>
        <end position="150"/>
    </location>
</feature>
<dbReference type="AlphaFoldDB" id="A0A2N9LFI0"/>
<keyword evidence="9" id="KW-0560">Oxidoreductase</keyword>
<comment type="catalytic activity">
    <reaction evidence="6">
        <text>a quinone + NADH + 5 H(+)(in) = a quinol + NAD(+) + 4 H(+)(out)</text>
        <dbReference type="Rhea" id="RHEA:57888"/>
        <dbReference type="ChEBI" id="CHEBI:15378"/>
        <dbReference type="ChEBI" id="CHEBI:24646"/>
        <dbReference type="ChEBI" id="CHEBI:57540"/>
        <dbReference type="ChEBI" id="CHEBI:57945"/>
        <dbReference type="ChEBI" id="CHEBI:132124"/>
    </reaction>
</comment>
<feature type="transmembrane region" description="Helical" evidence="6">
    <location>
        <begin position="207"/>
        <end position="231"/>
    </location>
</feature>
<dbReference type="GO" id="GO:0012505">
    <property type="term" value="C:endomembrane system"/>
    <property type="evidence" value="ECO:0007669"/>
    <property type="project" value="UniProtKB-SubCell"/>
</dbReference>
<keyword evidence="3 6" id="KW-0812">Transmembrane</keyword>